<comment type="caution">
    <text evidence="3">The sequence shown here is derived from an EMBL/GenBank/DDBJ whole genome shotgun (WGS) entry which is preliminary data.</text>
</comment>
<organism evidence="3 4">
    <name type="scientific">Paenalcaligenes hominis</name>
    <dbReference type="NCBI Taxonomy" id="643674"/>
    <lineage>
        <taxon>Bacteria</taxon>
        <taxon>Pseudomonadati</taxon>
        <taxon>Pseudomonadota</taxon>
        <taxon>Betaproteobacteria</taxon>
        <taxon>Burkholderiales</taxon>
        <taxon>Alcaligenaceae</taxon>
        <taxon>Paenalcaligenes</taxon>
    </lineage>
</organism>
<accession>A0A9D2VIB7</accession>
<evidence type="ECO:0000313" key="3">
    <source>
        <dbReference type="EMBL" id="HJH24969.1"/>
    </source>
</evidence>
<evidence type="ECO:0000256" key="1">
    <source>
        <dbReference type="SAM" id="SignalP"/>
    </source>
</evidence>
<feature type="chain" id="PRO_5038887391" evidence="1">
    <location>
        <begin position="35"/>
        <end position="212"/>
    </location>
</feature>
<name>A0A9D2VIB7_9BURK</name>
<dbReference type="AlphaFoldDB" id="A0A9D2VIB7"/>
<dbReference type="PROSITE" id="PS51257">
    <property type="entry name" value="PROKAR_LIPOPROTEIN"/>
    <property type="match status" value="1"/>
</dbReference>
<evidence type="ECO:0000313" key="4">
    <source>
        <dbReference type="Proteomes" id="UP000700248"/>
    </source>
</evidence>
<sequence length="212" mass="23596">MRVAKTKFHYKSLSYFWLSALVLLLSGCASSWSAKVTTFQQWPTELYQARYQIVANAEQKNSLEFQSVADSVRIAMGAAGLVEGGGESRLAVEVDYGNPVQQEWVERYSDPYDPFFYGGPFSTGIWAGFGSMHFGGMYYPTPQYVSVPVNVYNNTLSVVIKDRESGMKEVFKVTAINKSDDDNLVSVIPLLAKAAFTNFPGMNGKVQYVEVK</sequence>
<gene>
    <name evidence="3" type="ORF">K8U84_10495</name>
</gene>
<dbReference type="InterPro" id="IPR025411">
    <property type="entry name" value="DUF4136"/>
</dbReference>
<proteinExistence type="predicted"/>
<feature type="signal peptide" evidence="1">
    <location>
        <begin position="1"/>
        <end position="34"/>
    </location>
</feature>
<dbReference type="EMBL" id="DYTQ01000110">
    <property type="protein sequence ID" value="HJH24969.1"/>
    <property type="molecule type" value="Genomic_DNA"/>
</dbReference>
<keyword evidence="1" id="KW-0732">Signal</keyword>
<evidence type="ECO:0000259" key="2">
    <source>
        <dbReference type="Pfam" id="PF13590"/>
    </source>
</evidence>
<feature type="domain" description="DUF4136" evidence="2">
    <location>
        <begin position="38"/>
        <end position="201"/>
    </location>
</feature>
<reference evidence="3" key="1">
    <citation type="journal article" date="2021" name="PeerJ">
        <title>Extensive microbial diversity within the chicken gut microbiome revealed by metagenomics and culture.</title>
        <authorList>
            <person name="Gilroy R."/>
            <person name="Ravi A."/>
            <person name="Getino M."/>
            <person name="Pursley I."/>
            <person name="Horton D.L."/>
            <person name="Alikhan N.F."/>
            <person name="Baker D."/>
            <person name="Gharbi K."/>
            <person name="Hall N."/>
            <person name="Watson M."/>
            <person name="Adriaenssens E.M."/>
            <person name="Foster-Nyarko E."/>
            <person name="Jarju S."/>
            <person name="Secka A."/>
            <person name="Antonio M."/>
            <person name="Oren A."/>
            <person name="Chaudhuri R.R."/>
            <person name="La Ragione R."/>
            <person name="Hildebrand F."/>
            <person name="Pallen M.J."/>
        </authorList>
    </citation>
    <scope>NUCLEOTIDE SEQUENCE</scope>
    <source>
        <strain evidence="3">CHK175-13533</strain>
    </source>
</reference>
<dbReference type="Proteomes" id="UP000700248">
    <property type="component" value="Unassembled WGS sequence"/>
</dbReference>
<protein>
    <submittedName>
        <fullName evidence="3">DUF4136 domain-containing protein</fullName>
    </submittedName>
</protein>
<dbReference type="Pfam" id="PF13590">
    <property type="entry name" value="DUF4136"/>
    <property type="match status" value="1"/>
</dbReference>
<reference evidence="3" key="2">
    <citation type="submission" date="2021-09" db="EMBL/GenBank/DDBJ databases">
        <authorList>
            <person name="Gilroy R."/>
        </authorList>
    </citation>
    <scope>NUCLEOTIDE SEQUENCE</scope>
    <source>
        <strain evidence="3">CHK175-13533</strain>
    </source>
</reference>
<dbReference type="RefSeq" id="WP_276831752.1">
    <property type="nucleotide sequence ID" value="NZ_DYTQ01000110.1"/>
</dbReference>